<dbReference type="InterPro" id="IPR003961">
    <property type="entry name" value="FN3_dom"/>
</dbReference>
<dbReference type="CDD" id="cd00063">
    <property type="entry name" value="FN3"/>
    <property type="match status" value="1"/>
</dbReference>
<evidence type="ECO:0000259" key="2">
    <source>
        <dbReference type="PROSITE" id="PS50853"/>
    </source>
</evidence>
<feature type="domain" description="Fibronectin type-III" evidence="2">
    <location>
        <begin position="607"/>
        <end position="705"/>
    </location>
</feature>
<dbReference type="Pfam" id="PF25275">
    <property type="entry name" value="Golvesin_C"/>
    <property type="match status" value="1"/>
</dbReference>
<dbReference type="SUPFAM" id="SSF49265">
    <property type="entry name" value="Fibronectin type III"/>
    <property type="match status" value="1"/>
</dbReference>
<evidence type="ECO:0000313" key="3">
    <source>
        <dbReference type="EMBL" id="EJX01553.1"/>
    </source>
</evidence>
<organism evidence="3">
    <name type="scientific">gut metagenome</name>
    <dbReference type="NCBI Taxonomy" id="749906"/>
    <lineage>
        <taxon>unclassified sequences</taxon>
        <taxon>metagenomes</taxon>
        <taxon>organismal metagenomes</taxon>
    </lineage>
</organism>
<dbReference type="InterPro" id="IPR036116">
    <property type="entry name" value="FN3_sf"/>
</dbReference>
<evidence type="ECO:0000256" key="1">
    <source>
        <dbReference type="SAM" id="MobiDB-lite"/>
    </source>
</evidence>
<dbReference type="AlphaFoldDB" id="J9GI22"/>
<accession>J9GI22</accession>
<reference evidence="3" key="1">
    <citation type="journal article" date="2012" name="PLoS ONE">
        <title>Gene sets for utilization of primary and secondary nutrition supplies in the distal gut of endangered iberian lynx.</title>
        <authorList>
            <person name="Alcaide M."/>
            <person name="Messina E."/>
            <person name="Richter M."/>
            <person name="Bargiela R."/>
            <person name="Peplies J."/>
            <person name="Huws S.A."/>
            <person name="Newbold C.J."/>
            <person name="Golyshin P.N."/>
            <person name="Simon M.A."/>
            <person name="Lopez G."/>
            <person name="Yakimov M.M."/>
            <person name="Ferrer M."/>
        </authorList>
    </citation>
    <scope>NUCLEOTIDE SEQUENCE</scope>
</reference>
<proteinExistence type="predicted"/>
<dbReference type="InterPro" id="IPR033803">
    <property type="entry name" value="CBD-like_Golvesin-Xly"/>
</dbReference>
<feature type="region of interest" description="Disordered" evidence="1">
    <location>
        <begin position="227"/>
        <end position="252"/>
    </location>
</feature>
<dbReference type="Pfam" id="PF00041">
    <property type="entry name" value="fn3"/>
    <property type="match status" value="1"/>
</dbReference>
<name>J9GI22_9ZZZZ</name>
<protein>
    <submittedName>
        <fullName evidence="3">Fibronectin type III domain-containing protein</fullName>
    </submittedName>
</protein>
<sequence>MPNCLIRTVTLSLFPMKLPLSLFFLTLCPSVGLAQQELPIEEVRTFFRNYTVAGYLPASAMRADSLRVNDDLRALTVYVNEAFASQPLTPDRVSQLYRQLSRVLPAPYKNYELSLVSPKGKHLEELIPNLLRTGDIDRSRLWGDCDYNGNPWVKNLSRPYAITNGLQNRHLFVWASHGRYYKQAEQAWRWQRPYLFCTTEDLLTQSIVYPYLFPMLERAGAIIGTPRERDDQTAEAVVDNDRPTRQGNYDETVQSGKAWTALPAGSGFAAPSGLLTDSLLPFQQGTARCVATATGQEATSAAYWTPRFPRTGRYAVYVSYASLPQSVSDAQYTVYHLGGQTTVQVNQRMGGGTWVYIGTYAFREGSSTQGRVKLTNRSQSQGIVSADAVRFGGGVGQTEREQAGTSGLPRFLEAARYYGQWAGLPDSLFNSERGGSDYRDDLRVRGYMVNRQSRGSIFHPGTGGESVPFELTLALHSDAGYRKDRSLFGSLSICTTQDADSSLYYPSGLSRMASSDFSALLLDGLQRDLSPVVQTTWIRREHWDRNYAETRMPVVPSAILEMLSHQNFTDMKYAHDPYFKFMLARSVYKSVLRFVNYSHGIRSVTVQPLPVRSFAARLTSDQKQVRLTWKPTVDPLEPTASPTNYIVYTKVGDADFDNGQAVGNVNECLVNVQPGTPYAFRVTAVNAGGESFPSETLAAYIAAPDAPQVLLVNGFCRVSGPAWVETADSLGFNLDQDWGVPYQRTTAYAGRQVNFDAAATGQDGPSGLGYSQSDWEGKAIAGNTFDYPVVHGDAIASVGRYSYVSVSKEAFTEKGFSTKPYRVIDYVAGLEAHRPYNLHRYEALPLAVQQKLASYLEQGGSLLLSGAYIASDALNQKQSRHFVEEVLKYRYDGSARRDSADYVNGLNLQLPLYRTPNAEHYAVPDPDAILPTARQAFSVFAYSNGQGAGVAYKGRNYRTVSMTFPFECIEDAPIRRQAMSALLEFLTE</sequence>
<dbReference type="SMART" id="SM00060">
    <property type="entry name" value="FN3"/>
    <property type="match status" value="1"/>
</dbReference>
<dbReference type="InterPro" id="IPR013783">
    <property type="entry name" value="Ig-like_fold"/>
</dbReference>
<dbReference type="EMBL" id="AMCI01002909">
    <property type="protein sequence ID" value="EJX01553.1"/>
    <property type="molecule type" value="Genomic_DNA"/>
</dbReference>
<dbReference type="Gene3D" id="3.40.630.40">
    <property type="entry name" value="Zn-dependent exopeptidases"/>
    <property type="match status" value="1"/>
</dbReference>
<dbReference type="PROSITE" id="PS50853">
    <property type="entry name" value="FN3"/>
    <property type="match status" value="1"/>
</dbReference>
<dbReference type="Gene3D" id="2.60.40.10">
    <property type="entry name" value="Immunoglobulins"/>
    <property type="match status" value="1"/>
</dbReference>
<comment type="caution">
    <text evidence="3">The sequence shown here is derived from an EMBL/GenBank/DDBJ whole genome shotgun (WGS) entry which is preliminary data.</text>
</comment>
<gene>
    <name evidence="3" type="ORF">EVA_10337</name>
</gene>